<evidence type="ECO:0000259" key="1">
    <source>
        <dbReference type="Pfam" id="PF13568"/>
    </source>
</evidence>
<dbReference type="EMBL" id="BAABHB010000014">
    <property type="protein sequence ID" value="GAA4416326.1"/>
    <property type="molecule type" value="Genomic_DNA"/>
</dbReference>
<accession>A0ABP8KTK6</accession>
<evidence type="ECO:0000313" key="2">
    <source>
        <dbReference type="EMBL" id="GAA4416326.1"/>
    </source>
</evidence>
<protein>
    <recommendedName>
        <fullName evidence="1">Outer membrane protein beta-barrel domain-containing protein</fullName>
    </recommendedName>
</protein>
<sequence length="169" mass="18193">MNDYSSTSLRESAYPPGKDMAGSLFLWANPQFIRKGGRSGSGNFKSVIGISYLELPLNIRYGMRTPTGGRWTAGFGPYVAYAIGGSTKTTINGQSTKADLFTNGGYNRFDAGLTFGADYWLPSGLYVGLTYDLGLTNLLSRSGVSTKNRSISLNVGYSIRKLAALGKKK</sequence>
<evidence type="ECO:0000313" key="3">
    <source>
        <dbReference type="Proteomes" id="UP001500936"/>
    </source>
</evidence>
<gene>
    <name evidence="2" type="ORF">GCM10023187_47660</name>
</gene>
<dbReference type="InterPro" id="IPR025665">
    <property type="entry name" value="Beta-barrel_OMP_2"/>
</dbReference>
<name>A0ABP8KTK6_9BACT</name>
<comment type="caution">
    <text evidence="2">The sequence shown here is derived from an EMBL/GenBank/DDBJ whole genome shotgun (WGS) entry which is preliminary data.</text>
</comment>
<keyword evidence="3" id="KW-1185">Reference proteome</keyword>
<reference evidence="3" key="1">
    <citation type="journal article" date="2019" name="Int. J. Syst. Evol. Microbiol.">
        <title>The Global Catalogue of Microorganisms (GCM) 10K type strain sequencing project: providing services to taxonomists for standard genome sequencing and annotation.</title>
        <authorList>
            <consortium name="The Broad Institute Genomics Platform"/>
            <consortium name="The Broad Institute Genome Sequencing Center for Infectious Disease"/>
            <person name="Wu L."/>
            <person name="Ma J."/>
        </authorList>
    </citation>
    <scope>NUCLEOTIDE SEQUENCE [LARGE SCALE GENOMIC DNA]</scope>
    <source>
        <strain evidence="3">JCM 17925</strain>
    </source>
</reference>
<dbReference type="Proteomes" id="UP001500936">
    <property type="component" value="Unassembled WGS sequence"/>
</dbReference>
<organism evidence="2 3">
    <name type="scientific">Nibrella viscosa</name>
    <dbReference type="NCBI Taxonomy" id="1084524"/>
    <lineage>
        <taxon>Bacteria</taxon>
        <taxon>Pseudomonadati</taxon>
        <taxon>Bacteroidota</taxon>
        <taxon>Cytophagia</taxon>
        <taxon>Cytophagales</taxon>
        <taxon>Spirosomataceae</taxon>
        <taxon>Nibrella</taxon>
    </lineage>
</organism>
<dbReference type="Pfam" id="PF13568">
    <property type="entry name" value="OMP_b-brl_2"/>
    <property type="match status" value="1"/>
</dbReference>
<feature type="domain" description="Outer membrane protein beta-barrel" evidence="1">
    <location>
        <begin position="45"/>
        <end position="139"/>
    </location>
</feature>
<proteinExistence type="predicted"/>